<dbReference type="Pfam" id="PF00149">
    <property type="entry name" value="Metallophos"/>
    <property type="match status" value="1"/>
</dbReference>
<evidence type="ECO:0000313" key="5">
    <source>
        <dbReference type="EMBL" id="RDU21972.1"/>
    </source>
</evidence>
<accession>A0A371AR12</accession>
<dbReference type="PANTHER" id="PTHR22953:SF153">
    <property type="entry name" value="PURPLE ACID PHOSPHATASE"/>
    <property type="match status" value="1"/>
</dbReference>
<keyword evidence="1 2" id="KW-0732">Signal</keyword>
<reference evidence="5 6" key="1">
    <citation type="submission" date="2018-07" db="EMBL/GenBank/DDBJ databases">
        <title>Anaerosacharophilus polymeroproducens gen. nov. sp. nov., an anaerobic bacterium isolated from salt field.</title>
        <authorList>
            <person name="Kim W."/>
            <person name="Yang S.-H."/>
            <person name="Oh J."/>
            <person name="Lee J.-H."/>
            <person name="Kwon K.K."/>
        </authorList>
    </citation>
    <scope>NUCLEOTIDE SEQUENCE [LARGE SCALE GENOMIC DNA]</scope>
    <source>
        <strain evidence="5 6">MCWD5</strain>
    </source>
</reference>
<evidence type="ECO:0000313" key="6">
    <source>
        <dbReference type="Proteomes" id="UP000255036"/>
    </source>
</evidence>
<dbReference type="OrthoDB" id="9809781at2"/>
<feature type="signal peptide" evidence="2">
    <location>
        <begin position="1"/>
        <end position="26"/>
    </location>
</feature>
<dbReference type="SUPFAM" id="SSF49265">
    <property type="entry name" value="Fibronectin type III"/>
    <property type="match status" value="1"/>
</dbReference>
<dbReference type="AlphaFoldDB" id="A0A371AR12"/>
<dbReference type="SUPFAM" id="SSF56300">
    <property type="entry name" value="Metallo-dependent phosphatases"/>
    <property type="match status" value="1"/>
</dbReference>
<dbReference type="Gene3D" id="3.60.21.10">
    <property type="match status" value="1"/>
</dbReference>
<sequence>MRKGKLKIVVMAATAILAVSGEKSFAATSHWNDASQSSDVSAWEDWKVRWKTIEGDYERISIAPGVDETHLNFAWYSHTKEIPKVRYATTIKGLLESKIYDGTQINTTVNFSNVLKESLGGKDGTYYSNKVSISGLKENTNYYYQVFQNGKWCQAKKYKTGDFDSYSILYCADPQIGACKNQVSSENELLKGSTAARNDSYNWNEIITDALNRYNVNFVLSAGDQVNAADSEYEYAGFLYPSIMDSTPLASVIGNHDSNSYSFSWHFNNPNNFDMNNISQNSYTDGHTKAGTDYYYTYGNVLYIVLDSNNYNCKTHENVMAKAVKENPDCTWRVVALHHDIYGPGGHSVSDGMILRTQLTPLMDKFDIDVVFQGHDHTYSRSFQLKSDGKKHTAYDKNNYKNDVNYLKENNCYILCSSKADGNRVVNPEGTVYFEGNSVSGSKFYELNEEPQDYIAERSQVWSPSYSIINVTDTTFTITTYDAATNAVLQNTAPYTIVKNKEQKPKRIDISKQGKVEKIGPKDYTGKAIRPRCKVSAEGKKLKEGKDFKVFYKSNKKIGTAKVIIQGIGNYTGKVSKSFKIVLKAPKLKVTARKNMVAMKWRKIPGADGYIIYSSLKNNGKFTKIKSVKKVTSANYIDKKLKRGKTYYYKIKAYKKVKGKRVKSKYSRPVKVKMK</sequence>
<name>A0A371AR12_9FIRM</name>
<keyword evidence="6" id="KW-1185">Reference proteome</keyword>
<dbReference type="InterPro" id="IPR029052">
    <property type="entry name" value="Metallo-depent_PP-like"/>
</dbReference>
<feature type="domain" description="Purple acid phosphatase N-terminal" evidence="4">
    <location>
        <begin position="58"/>
        <end position="158"/>
    </location>
</feature>
<dbReference type="PANTHER" id="PTHR22953">
    <property type="entry name" value="ACID PHOSPHATASE RELATED"/>
    <property type="match status" value="1"/>
</dbReference>
<dbReference type="Proteomes" id="UP000255036">
    <property type="component" value="Unassembled WGS sequence"/>
</dbReference>
<dbReference type="Gene3D" id="2.60.40.10">
    <property type="entry name" value="Immunoglobulins"/>
    <property type="match status" value="1"/>
</dbReference>
<dbReference type="Pfam" id="PF16656">
    <property type="entry name" value="Pur_ac_phosph_N"/>
    <property type="match status" value="1"/>
</dbReference>
<dbReference type="GO" id="GO:0046872">
    <property type="term" value="F:metal ion binding"/>
    <property type="evidence" value="ECO:0007669"/>
    <property type="project" value="InterPro"/>
</dbReference>
<organism evidence="5 6">
    <name type="scientific">Anaerosacchariphilus polymeriproducens</name>
    <dbReference type="NCBI Taxonomy" id="1812858"/>
    <lineage>
        <taxon>Bacteria</taxon>
        <taxon>Bacillati</taxon>
        <taxon>Bacillota</taxon>
        <taxon>Clostridia</taxon>
        <taxon>Lachnospirales</taxon>
        <taxon>Lachnospiraceae</taxon>
        <taxon>Anaerosacchariphilus</taxon>
    </lineage>
</organism>
<proteinExistence type="predicted"/>
<dbReference type="InterPro" id="IPR013783">
    <property type="entry name" value="Ig-like_fold"/>
</dbReference>
<feature type="domain" description="Calcineurin-like phosphoesterase" evidence="3">
    <location>
        <begin position="168"/>
        <end position="379"/>
    </location>
</feature>
<evidence type="ECO:0000259" key="4">
    <source>
        <dbReference type="Pfam" id="PF16656"/>
    </source>
</evidence>
<dbReference type="InterPro" id="IPR004843">
    <property type="entry name" value="Calcineurin-like_PHP"/>
</dbReference>
<comment type="caution">
    <text evidence="5">The sequence shown here is derived from an EMBL/GenBank/DDBJ whole genome shotgun (WGS) entry which is preliminary data.</text>
</comment>
<dbReference type="InterPro" id="IPR015914">
    <property type="entry name" value="PAPs_N"/>
</dbReference>
<feature type="chain" id="PRO_5016723100" evidence="2">
    <location>
        <begin position="27"/>
        <end position="675"/>
    </location>
</feature>
<evidence type="ECO:0000256" key="1">
    <source>
        <dbReference type="ARBA" id="ARBA00022729"/>
    </source>
</evidence>
<dbReference type="GO" id="GO:0003993">
    <property type="term" value="F:acid phosphatase activity"/>
    <property type="evidence" value="ECO:0007669"/>
    <property type="project" value="InterPro"/>
</dbReference>
<dbReference type="RefSeq" id="WP_115483135.1">
    <property type="nucleotide sequence ID" value="NZ_QRCT01000050.1"/>
</dbReference>
<dbReference type="InterPro" id="IPR039331">
    <property type="entry name" value="PAPs-like"/>
</dbReference>
<gene>
    <name evidence="5" type="ORF">DWV06_15665</name>
</gene>
<evidence type="ECO:0000256" key="2">
    <source>
        <dbReference type="SAM" id="SignalP"/>
    </source>
</evidence>
<dbReference type="InterPro" id="IPR036116">
    <property type="entry name" value="FN3_sf"/>
</dbReference>
<dbReference type="EMBL" id="QRCT01000050">
    <property type="protein sequence ID" value="RDU21972.1"/>
    <property type="molecule type" value="Genomic_DNA"/>
</dbReference>
<evidence type="ECO:0000259" key="3">
    <source>
        <dbReference type="Pfam" id="PF00149"/>
    </source>
</evidence>
<dbReference type="Gene3D" id="2.60.40.380">
    <property type="entry name" value="Purple acid phosphatase-like, N-terminal"/>
    <property type="match status" value="1"/>
</dbReference>
<protein>
    <submittedName>
        <fullName evidence="5">Calcineurin-like phosphoesterase</fullName>
    </submittedName>
</protein>